<dbReference type="GO" id="GO:0005737">
    <property type="term" value="C:cytoplasm"/>
    <property type="evidence" value="ECO:0007669"/>
    <property type="project" value="UniProtKB-ARBA"/>
</dbReference>
<dbReference type="GO" id="GO:0008173">
    <property type="term" value="F:RNA methyltransferase activity"/>
    <property type="evidence" value="ECO:0007669"/>
    <property type="project" value="InterPro"/>
</dbReference>
<dbReference type="Gene3D" id="3.40.1280.10">
    <property type="match status" value="1"/>
</dbReference>
<organism evidence="5 6">
    <name type="scientific">Candidatus Borkfalkia excrementigallinarum</name>
    <dbReference type="NCBI Taxonomy" id="2838506"/>
    <lineage>
        <taxon>Bacteria</taxon>
        <taxon>Bacillati</taxon>
        <taxon>Bacillota</taxon>
        <taxon>Clostridia</taxon>
        <taxon>Christensenellales</taxon>
        <taxon>Christensenellaceae</taxon>
        <taxon>Candidatus Borkfalkia</taxon>
    </lineage>
</organism>
<comment type="similarity">
    <text evidence="1">Belongs to the class IV-like SAM-binding methyltransferase superfamily. RNA methyltransferase TrmH family.</text>
</comment>
<sequence length="249" mass="26980">MIITSRQNPLIKKIVSLKEKKGRREHGLYIVEGIKQVREALLAGCEVELAVFSENFSALSDFPCETTIVSQSVFEKLSEEKTPQGVLALVRLPECNMAEPKGNSLLLDGVSDPGNLGTILRTANAAGYEDIYLLNNCADPFSPKCVRSSMSGVFFVRLHIGSMPSLTSALQGIPLLCADMAGENIFCFTPPQKFCLVIGNEANGVSEAVRELCTYTVSIPMRPSCESLNAGVSAGILMYLLQQNRGEAK</sequence>
<dbReference type="InterPro" id="IPR051259">
    <property type="entry name" value="rRNA_Methyltransferase"/>
</dbReference>
<name>A0A9D2CSY0_9FIRM</name>
<dbReference type="InterPro" id="IPR029028">
    <property type="entry name" value="Alpha/beta_knot_MTases"/>
</dbReference>
<dbReference type="AlphaFoldDB" id="A0A9D2CSY0"/>
<evidence type="ECO:0000259" key="4">
    <source>
        <dbReference type="SMART" id="SM00967"/>
    </source>
</evidence>
<gene>
    <name evidence="5" type="ORF">H9729_03545</name>
</gene>
<keyword evidence="2 5" id="KW-0489">Methyltransferase</keyword>
<dbReference type="Pfam" id="PF22435">
    <property type="entry name" value="MRM3-like_sub_bind"/>
    <property type="match status" value="1"/>
</dbReference>
<proteinExistence type="inferred from homology"/>
<feature type="domain" description="RNA 2-O ribose methyltransferase substrate binding" evidence="4">
    <location>
        <begin position="30"/>
        <end position="96"/>
    </location>
</feature>
<evidence type="ECO:0000256" key="3">
    <source>
        <dbReference type="ARBA" id="ARBA00022679"/>
    </source>
</evidence>
<dbReference type="InterPro" id="IPR053888">
    <property type="entry name" value="MRM3-like_sub_bind"/>
</dbReference>
<dbReference type="Gene3D" id="3.30.1330.30">
    <property type="match status" value="1"/>
</dbReference>
<comment type="caution">
    <text evidence="5">The sequence shown here is derived from an EMBL/GenBank/DDBJ whole genome shotgun (WGS) entry which is preliminary data.</text>
</comment>
<evidence type="ECO:0000256" key="2">
    <source>
        <dbReference type="ARBA" id="ARBA00022603"/>
    </source>
</evidence>
<reference evidence="5" key="1">
    <citation type="journal article" date="2021" name="PeerJ">
        <title>Extensive microbial diversity within the chicken gut microbiome revealed by metagenomics and culture.</title>
        <authorList>
            <person name="Gilroy R."/>
            <person name="Ravi A."/>
            <person name="Getino M."/>
            <person name="Pursley I."/>
            <person name="Horton D.L."/>
            <person name="Alikhan N.F."/>
            <person name="Baker D."/>
            <person name="Gharbi K."/>
            <person name="Hall N."/>
            <person name="Watson M."/>
            <person name="Adriaenssens E.M."/>
            <person name="Foster-Nyarko E."/>
            <person name="Jarju S."/>
            <person name="Secka A."/>
            <person name="Antonio M."/>
            <person name="Oren A."/>
            <person name="Chaudhuri R.R."/>
            <person name="La Ragione R."/>
            <person name="Hildebrand F."/>
            <person name="Pallen M.J."/>
        </authorList>
    </citation>
    <scope>NUCLEOTIDE SEQUENCE</scope>
    <source>
        <strain evidence="5">1345</strain>
    </source>
</reference>
<dbReference type="InterPro" id="IPR013123">
    <property type="entry name" value="SpoU_subst-bd"/>
</dbReference>
<dbReference type="SUPFAM" id="SSF75217">
    <property type="entry name" value="alpha/beta knot"/>
    <property type="match status" value="1"/>
</dbReference>
<dbReference type="InterPro" id="IPR001537">
    <property type="entry name" value="SpoU_MeTrfase"/>
</dbReference>
<dbReference type="SMART" id="SM00967">
    <property type="entry name" value="SpoU_sub_bind"/>
    <property type="match status" value="1"/>
</dbReference>
<keyword evidence="3" id="KW-0808">Transferase</keyword>
<protein>
    <submittedName>
        <fullName evidence="5">RNA methyltransferase</fullName>
    </submittedName>
</protein>
<dbReference type="PANTHER" id="PTHR43191">
    <property type="entry name" value="RRNA METHYLTRANSFERASE 3"/>
    <property type="match status" value="1"/>
</dbReference>
<dbReference type="EMBL" id="DXCQ01000028">
    <property type="protein sequence ID" value="HIY96738.1"/>
    <property type="molecule type" value="Genomic_DNA"/>
</dbReference>
<dbReference type="GO" id="GO:0032259">
    <property type="term" value="P:methylation"/>
    <property type="evidence" value="ECO:0007669"/>
    <property type="project" value="UniProtKB-KW"/>
</dbReference>
<reference evidence="5" key="2">
    <citation type="submission" date="2021-04" db="EMBL/GenBank/DDBJ databases">
        <authorList>
            <person name="Gilroy R."/>
        </authorList>
    </citation>
    <scope>NUCLEOTIDE SEQUENCE</scope>
    <source>
        <strain evidence="5">1345</strain>
    </source>
</reference>
<accession>A0A9D2CSY0</accession>
<dbReference type="SUPFAM" id="SSF55315">
    <property type="entry name" value="L30e-like"/>
    <property type="match status" value="1"/>
</dbReference>
<evidence type="ECO:0000313" key="5">
    <source>
        <dbReference type="EMBL" id="HIY96738.1"/>
    </source>
</evidence>
<dbReference type="GO" id="GO:0003723">
    <property type="term" value="F:RNA binding"/>
    <property type="evidence" value="ECO:0007669"/>
    <property type="project" value="InterPro"/>
</dbReference>
<dbReference type="InterPro" id="IPR029026">
    <property type="entry name" value="tRNA_m1G_MTases_N"/>
</dbReference>
<dbReference type="Proteomes" id="UP000886750">
    <property type="component" value="Unassembled WGS sequence"/>
</dbReference>
<dbReference type="Pfam" id="PF00588">
    <property type="entry name" value="SpoU_methylase"/>
    <property type="match status" value="1"/>
</dbReference>
<dbReference type="CDD" id="cd18095">
    <property type="entry name" value="SpoU-like_rRNA-MTase"/>
    <property type="match status" value="1"/>
</dbReference>
<evidence type="ECO:0000313" key="6">
    <source>
        <dbReference type="Proteomes" id="UP000886750"/>
    </source>
</evidence>
<dbReference type="GO" id="GO:0006396">
    <property type="term" value="P:RNA processing"/>
    <property type="evidence" value="ECO:0007669"/>
    <property type="project" value="InterPro"/>
</dbReference>
<dbReference type="PANTHER" id="PTHR43191:SF2">
    <property type="entry name" value="RRNA METHYLTRANSFERASE 3, MITOCHONDRIAL"/>
    <property type="match status" value="1"/>
</dbReference>
<dbReference type="InterPro" id="IPR029064">
    <property type="entry name" value="Ribosomal_eL30-like_sf"/>
</dbReference>
<evidence type="ECO:0000256" key="1">
    <source>
        <dbReference type="ARBA" id="ARBA00007228"/>
    </source>
</evidence>